<comment type="pathway">
    <text evidence="1">Lipid metabolism; malonyl-CoA biosynthesis; malonyl-CoA from acetyl-CoA: step 1/1.</text>
</comment>
<sequence length="125" mass="13704">ALSVADRLVMLEHAIYSVISPEGCAAILWESDKLTQEDFSRAASALKLTASDLLAFNVIDDIINEPLGGAHTDMDEAARIVKEYIVDTLKTLKETPKDVLLQQRYKKFTSMGVYRQVQEGGGSAS</sequence>
<keyword evidence="6" id="KW-0276">Fatty acid metabolism</keyword>
<dbReference type="GO" id="GO:0006633">
    <property type="term" value="P:fatty acid biosynthetic process"/>
    <property type="evidence" value="ECO:0007669"/>
    <property type="project" value="UniProtKB-KW"/>
</dbReference>
<dbReference type="SUPFAM" id="SSF52096">
    <property type="entry name" value="ClpP/crotonase"/>
    <property type="match status" value="1"/>
</dbReference>
<dbReference type="PANTHER" id="PTHR42853">
    <property type="entry name" value="ACETYL-COENZYME A CARBOXYLASE CARBOXYL TRANSFERASE SUBUNIT ALPHA"/>
    <property type="match status" value="1"/>
</dbReference>
<dbReference type="Pfam" id="PF03255">
    <property type="entry name" value="ACCA"/>
    <property type="match status" value="1"/>
</dbReference>
<keyword evidence="8" id="KW-0443">Lipid metabolism</keyword>
<name>A0A0F3GJ39_9BACT</name>
<dbReference type="GO" id="GO:2001295">
    <property type="term" value="P:malonyl-CoA biosynthetic process"/>
    <property type="evidence" value="ECO:0007669"/>
    <property type="project" value="UniProtKB-UniPathway"/>
</dbReference>
<evidence type="ECO:0000313" key="12">
    <source>
        <dbReference type="EMBL" id="KJU81901.1"/>
    </source>
</evidence>
<evidence type="ECO:0000256" key="4">
    <source>
        <dbReference type="ARBA" id="ARBA00022679"/>
    </source>
</evidence>
<dbReference type="InterPro" id="IPR029045">
    <property type="entry name" value="ClpP/crotonase-like_dom_sf"/>
</dbReference>
<keyword evidence="4 12" id="KW-0808">Transferase</keyword>
<dbReference type="EC" id="2.1.3.15" evidence="2"/>
<organism evidence="12 13">
    <name type="scientific">Candidatus Magnetobacterium bavaricum</name>
    <dbReference type="NCBI Taxonomy" id="29290"/>
    <lineage>
        <taxon>Bacteria</taxon>
        <taxon>Pseudomonadati</taxon>
        <taxon>Nitrospirota</taxon>
        <taxon>Thermodesulfovibrionia</taxon>
        <taxon>Thermodesulfovibrionales</taxon>
        <taxon>Candidatus Magnetobacteriaceae</taxon>
        <taxon>Candidatus Magnetobacterium</taxon>
    </lineage>
</organism>
<feature type="domain" description="CoA carboxyltransferase C-terminal" evidence="11">
    <location>
        <begin position="1"/>
        <end position="91"/>
    </location>
</feature>
<evidence type="ECO:0000256" key="6">
    <source>
        <dbReference type="ARBA" id="ARBA00022832"/>
    </source>
</evidence>
<dbReference type="GO" id="GO:0009317">
    <property type="term" value="C:acetyl-CoA carboxylase complex"/>
    <property type="evidence" value="ECO:0007669"/>
    <property type="project" value="InterPro"/>
</dbReference>
<dbReference type="UniPathway" id="UPA00655">
    <property type="reaction ID" value="UER00711"/>
</dbReference>
<dbReference type="InterPro" id="IPR011763">
    <property type="entry name" value="COA_CT_C"/>
</dbReference>
<dbReference type="AlphaFoldDB" id="A0A0F3GJ39"/>
<evidence type="ECO:0000256" key="2">
    <source>
        <dbReference type="ARBA" id="ARBA00011883"/>
    </source>
</evidence>
<dbReference type="PANTHER" id="PTHR42853:SF3">
    <property type="entry name" value="ACETYL-COENZYME A CARBOXYLASE CARBOXYL TRANSFERASE SUBUNIT ALPHA, CHLOROPLASTIC"/>
    <property type="match status" value="1"/>
</dbReference>
<comment type="caution">
    <text evidence="12">The sequence shown here is derived from an EMBL/GenBank/DDBJ whole genome shotgun (WGS) entry which is preliminary data.</text>
</comment>
<dbReference type="GO" id="GO:0003989">
    <property type="term" value="F:acetyl-CoA carboxylase activity"/>
    <property type="evidence" value="ECO:0007669"/>
    <property type="project" value="InterPro"/>
</dbReference>
<protein>
    <recommendedName>
        <fullName evidence="2">acetyl-CoA carboxytransferase</fullName>
        <ecNumber evidence="2">2.1.3.15</ecNumber>
    </recommendedName>
</protein>
<evidence type="ECO:0000256" key="8">
    <source>
        <dbReference type="ARBA" id="ARBA00023098"/>
    </source>
</evidence>
<gene>
    <name evidence="12" type="ORF">MBAV_005903</name>
</gene>
<evidence type="ECO:0000256" key="10">
    <source>
        <dbReference type="ARBA" id="ARBA00049152"/>
    </source>
</evidence>
<evidence type="ECO:0000256" key="5">
    <source>
        <dbReference type="ARBA" id="ARBA00022741"/>
    </source>
</evidence>
<keyword evidence="5" id="KW-0547">Nucleotide-binding</keyword>
<evidence type="ECO:0000256" key="3">
    <source>
        <dbReference type="ARBA" id="ARBA00022516"/>
    </source>
</evidence>
<keyword evidence="3" id="KW-0444">Lipid biosynthesis</keyword>
<accession>A0A0F3GJ39</accession>
<evidence type="ECO:0000259" key="11">
    <source>
        <dbReference type="PROSITE" id="PS50989"/>
    </source>
</evidence>
<evidence type="ECO:0000256" key="9">
    <source>
        <dbReference type="ARBA" id="ARBA00023160"/>
    </source>
</evidence>
<dbReference type="PATRIC" id="fig|29290.4.peg.7810"/>
<dbReference type="Gene3D" id="3.90.226.10">
    <property type="entry name" value="2-enoyl-CoA Hydratase, Chain A, domain 1"/>
    <property type="match status" value="1"/>
</dbReference>
<evidence type="ECO:0000256" key="1">
    <source>
        <dbReference type="ARBA" id="ARBA00004956"/>
    </source>
</evidence>
<evidence type="ECO:0000313" key="13">
    <source>
        <dbReference type="Proteomes" id="UP000033423"/>
    </source>
</evidence>
<keyword evidence="9" id="KW-0275">Fatty acid biosynthesis</keyword>
<keyword evidence="7" id="KW-0067">ATP-binding</keyword>
<dbReference type="InterPro" id="IPR001095">
    <property type="entry name" value="Acetyl_CoA_COase_a_su"/>
</dbReference>
<dbReference type="GO" id="GO:0016743">
    <property type="term" value="F:carboxyl- or carbamoyltransferase activity"/>
    <property type="evidence" value="ECO:0007669"/>
    <property type="project" value="InterPro"/>
</dbReference>
<keyword evidence="13" id="KW-1185">Reference proteome</keyword>
<dbReference type="GO" id="GO:0005524">
    <property type="term" value="F:ATP binding"/>
    <property type="evidence" value="ECO:0007669"/>
    <property type="project" value="UniProtKB-KW"/>
</dbReference>
<proteinExistence type="predicted"/>
<reference evidence="12 13" key="1">
    <citation type="submission" date="2015-02" db="EMBL/GenBank/DDBJ databases">
        <title>Single-cell genomics of uncultivated deep-branching MTB reveals a conserved set of magnetosome genes.</title>
        <authorList>
            <person name="Kolinko S."/>
            <person name="Richter M."/>
            <person name="Glockner F.O."/>
            <person name="Brachmann A."/>
            <person name="Schuler D."/>
        </authorList>
    </citation>
    <scope>NUCLEOTIDE SEQUENCE [LARGE SCALE GENOMIC DNA]</scope>
    <source>
        <strain evidence="12">TM-1</strain>
    </source>
</reference>
<dbReference type="Proteomes" id="UP000033423">
    <property type="component" value="Unassembled WGS sequence"/>
</dbReference>
<feature type="non-terminal residue" evidence="12">
    <location>
        <position position="1"/>
    </location>
</feature>
<comment type="catalytic activity">
    <reaction evidence="10">
        <text>N(6)-carboxybiotinyl-L-lysyl-[protein] + acetyl-CoA = N(6)-biotinyl-L-lysyl-[protein] + malonyl-CoA</text>
        <dbReference type="Rhea" id="RHEA:54728"/>
        <dbReference type="Rhea" id="RHEA-COMP:10505"/>
        <dbReference type="Rhea" id="RHEA-COMP:10506"/>
        <dbReference type="ChEBI" id="CHEBI:57288"/>
        <dbReference type="ChEBI" id="CHEBI:57384"/>
        <dbReference type="ChEBI" id="CHEBI:83144"/>
        <dbReference type="ChEBI" id="CHEBI:83145"/>
        <dbReference type="EC" id="2.1.3.15"/>
    </reaction>
</comment>
<dbReference type="EMBL" id="LACI01002508">
    <property type="protein sequence ID" value="KJU81901.1"/>
    <property type="molecule type" value="Genomic_DNA"/>
</dbReference>
<evidence type="ECO:0000256" key="7">
    <source>
        <dbReference type="ARBA" id="ARBA00022840"/>
    </source>
</evidence>
<dbReference type="PROSITE" id="PS50989">
    <property type="entry name" value="COA_CT_CTER"/>
    <property type="match status" value="1"/>
</dbReference>